<keyword evidence="3" id="KW-0347">Helicase</keyword>
<evidence type="ECO:0000256" key="6">
    <source>
        <dbReference type="SAM" id="MobiDB-lite"/>
    </source>
</evidence>
<dbReference type="CDD" id="cd18808">
    <property type="entry name" value="SF1_C_Upf1"/>
    <property type="match status" value="1"/>
</dbReference>
<dbReference type="CDD" id="cd17936">
    <property type="entry name" value="EEXXEc_NFX1"/>
    <property type="match status" value="1"/>
</dbReference>
<feature type="domain" description="AAA+ ATPase" evidence="7">
    <location>
        <begin position="1305"/>
        <end position="1441"/>
    </location>
</feature>
<keyword evidence="5" id="KW-0175">Coiled coil</keyword>
<dbReference type="Gene3D" id="1.10.8.60">
    <property type="match status" value="2"/>
</dbReference>
<feature type="compositionally biased region" description="Low complexity" evidence="6">
    <location>
        <begin position="2128"/>
        <end position="2137"/>
    </location>
</feature>
<feature type="region of interest" description="Disordered" evidence="6">
    <location>
        <begin position="1207"/>
        <end position="1244"/>
    </location>
</feature>
<keyword evidence="4" id="KW-0067">ATP-binding</keyword>
<feature type="domain" description="AAA+ ATPase" evidence="7">
    <location>
        <begin position="481"/>
        <end position="943"/>
    </location>
</feature>
<dbReference type="Proteomes" id="UP001174691">
    <property type="component" value="Unassembled WGS sequence"/>
</dbReference>
<dbReference type="InterPro" id="IPR050773">
    <property type="entry name" value="CbxX/CfxQ_RuBisCO_ESX"/>
</dbReference>
<dbReference type="SUPFAM" id="SSF52540">
    <property type="entry name" value="P-loop containing nucleoside triphosphate hydrolases"/>
    <property type="match status" value="4"/>
</dbReference>
<dbReference type="FunFam" id="1.10.8.60:FF:000159">
    <property type="entry name" value="p-loop containing nucleoside triphosphate hydrolase protein"/>
    <property type="match status" value="1"/>
</dbReference>
<feature type="compositionally biased region" description="Basic and acidic residues" evidence="6">
    <location>
        <begin position="2160"/>
        <end position="2181"/>
    </location>
</feature>
<keyword evidence="9" id="KW-1185">Reference proteome</keyword>
<dbReference type="SMART" id="SM00382">
    <property type="entry name" value="AAA"/>
    <property type="match status" value="4"/>
</dbReference>
<dbReference type="InterPro" id="IPR041677">
    <property type="entry name" value="DNA2/NAM7_AAA_11"/>
</dbReference>
<organism evidence="8 9">
    <name type="scientific">Coniochaeta hoffmannii</name>
    <dbReference type="NCBI Taxonomy" id="91930"/>
    <lineage>
        <taxon>Eukaryota</taxon>
        <taxon>Fungi</taxon>
        <taxon>Dikarya</taxon>
        <taxon>Ascomycota</taxon>
        <taxon>Pezizomycotina</taxon>
        <taxon>Sordariomycetes</taxon>
        <taxon>Sordariomycetidae</taxon>
        <taxon>Coniochaetales</taxon>
        <taxon>Coniochaetaceae</taxon>
        <taxon>Coniochaeta</taxon>
    </lineage>
</organism>
<dbReference type="PANTHER" id="PTHR43392">
    <property type="entry name" value="AAA-TYPE ATPASE FAMILY PROTEIN / ANKYRIN REPEAT FAMILY PROTEIN"/>
    <property type="match status" value="1"/>
</dbReference>
<feature type="domain" description="AAA+ ATPase" evidence="7">
    <location>
        <begin position="1584"/>
        <end position="1793"/>
    </location>
</feature>
<protein>
    <submittedName>
        <fullName evidence="8">P-loop containing nucleoside triphosphate hydrolase protein</fullName>
    </submittedName>
</protein>
<name>A0AA38SA64_9PEZI</name>
<feature type="coiled-coil region" evidence="5">
    <location>
        <begin position="2227"/>
        <end position="2275"/>
    </location>
</feature>
<evidence type="ECO:0000313" key="9">
    <source>
        <dbReference type="Proteomes" id="UP001174691"/>
    </source>
</evidence>
<accession>A0AA38SA64</accession>
<dbReference type="Gene3D" id="3.40.50.300">
    <property type="entry name" value="P-loop containing nucleotide triphosphate hydrolases"/>
    <property type="match status" value="5"/>
</dbReference>
<dbReference type="InterPro" id="IPR041627">
    <property type="entry name" value="AAA_lid_6"/>
</dbReference>
<dbReference type="Pfam" id="PF13087">
    <property type="entry name" value="AAA_12"/>
    <property type="match status" value="1"/>
</dbReference>
<feature type="region of interest" description="Disordered" evidence="6">
    <location>
        <begin position="2096"/>
        <end position="2188"/>
    </location>
</feature>
<dbReference type="Pfam" id="PF00004">
    <property type="entry name" value="AAA"/>
    <property type="match status" value="3"/>
</dbReference>
<evidence type="ECO:0000256" key="5">
    <source>
        <dbReference type="SAM" id="Coils"/>
    </source>
</evidence>
<dbReference type="InterPro" id="IPR000641">
    <property type="entry name" value="CbxX/CfxQ"/>
</dbReference>
<evidence type="ECO:0000256" key="3">
    <source>
        <dbReference type="ARBA" id="ARBA00022806"/>
    </source>
</evidence>
<dbReference type="InterPro" id="IPR041679">
    <property type="entry name" value="DNA2/NAM7-like_C"/>
</dbReference>
<dbReference type="Pfam" id="PF13086">
    <property type="entry name" value="AAA_11"/>
    <property type="match status" value="1"/>
</dbReference>
<dbReference type="FunFam" id="1.10.8.60:FF:000160">
    <property type="entry name" value="WGS project CABT00000000 data, contig 2.55"/>
    <property type="match status" value="1"/>
</dbReference>
<comment type="caution">
    <text evidence="8">The sequence shown here is derived from an EMBL/GenBank/DDBJ whole genome shotgun (WGS) entry which is preliminary data.</text>
</comment>
<evidence type="ECO:0000256" key="4">
    <source>
        <dbReference type="ARBA" id="ARBA00022840"/>
    </source>
</evidence>
<dbReference type="InterPro" id="IPR027417">
    <property type="entry name" value="P-loop_NTPase"/>
</dbReference>
<dbReference type="FunFam" id="3.40.50.300:FF:001660">
    <property type="entry name" value="NF-X1 finger and helicase protein, putative"/>
    <property type="match status" value="1"/>
</dbReference>
<dbReference type="EMBL" id="JANBVN010000028">
    <property type="protein sequence ID" value="KAJ9161035.1"/>
    <property type="molecule type" value="Genomic_DNA"/>
</dbReference>
<feature type="compositionally biased region" description="Basic and acidic residues" evidence="6">
    <location>
        <begin position="1207"/>
        <end position="1233"/>
    </location>
</feature>
<evidence type="ECO:0000256" key="1">
    <source>
        <dbReference type="ARBA" id="ARBA00010378"/>
    </source>
</evidence>
<evidence type="ECO:0000313" key="8">
    <source>
        <dbReference type="EMBL" id="KAJ9161035.1"/>
    </source>
</evidence>
<dbReference type="InterPro" id="IPR003593">
    <property type="entry name" value="AAA+_ATPase"/>
</dbReference>
<dbReference type="PANTHER" id="PTHR43392:SF2">
    <property type="entry name" value="AAA-TYPE ATPASE FAMILY PROTEIN _ ANKYRIN REPEAT FAMILY PROTEIN"/>
    <property type="match status" value="1"/>
</dbReference>
<dbReference type="GO" id="GO:0005524">
    <property type="term" value="F:ATP binding"/>
    <property type="evidence" value="ECO:0007669"/>
    <property type="project" value="UniProtKB-KW"/>
</dbReference>
<dbReference type="CDD" id="cd00009">
    <property type="entry name" value="AAA"/>
    <property type="match status" value="2"/>
</dbReference>
<sequence>MSGNAERRTGHLHGFFRDVIAGKRQLKSTSDAKLFIEAVCIQQPPAACVEKIISKPAGLDAVRNSVRCDLTLGFIQDCVLKLVAFLSDPCIKSLANGQFLRDVLLAIIEPPTVWSTVVGLFLSHRLADECLPSFAWLVCEVVSMPPADDLDLLDDIGAIVADGGLITASVHEVREFGYRIKHAVEAKCTLGSSPAAYAPGGRHDNDFEDFRKVSIYPTTDEFLSTTLPFYRKLNEVFDVDEDGREPVHLDNQSRLLREDMLAELRNDLHTVMAKKEIRGRRLMTLGALRPVGISHGDEDRLKACALAVACYEGLGALRGKTPAATKAYLKDHPSFLRHDAFGVLCKDKTILGFAFVERDETRLARSPPVVLLRFVDGPSLKRALLAFKSVSGINFLLVDTPVFAYEPVLKALKGINALPLSRQLLQPDASTGDFQPTAPVQRILKRLRAVSESDGSLNLPSTIADTRLDKSQADSLFRALENAVPLIQGPPGTGKSFIGALIVKILASVGLRVLVISYTNHALCQFLADLNKAGISWDSMVRLGSVSKCTPETAQILLGAIRNKTRLSMESRAILNGQRVRAARLADRLSEAFNHYNNFSPTWDIISEHLEFSEDERHFYDAFLVPEEESGWRRAGKNRKAVRPDYLFREWSHGKGPGIFANRVHVNCKSVWDMPSPARQVKIAKWMAALMENHVKTVHGIVQELDDMQARREAIFSEGKVSTLKSKQVIGCTTTSAAKNFELIQNAEVDIVLVEEAGEILESHVLTALSASVKQLIMIGDHKQLRPKVNNYALTVEKGDGFNLNMSLFERLIVQGAPHTTLLKQHRMCPEISMFVRELTYPDLVDDDKTKTRERVRGIRDRVVFFNHAKQEQAENDLADRRDPGVKSSKKNEFEAELVLNCVKYFIQQGYSSDKIVVLTPYLGQLRLLRDRLKERAGVDPLLNDLDSGELIRAGLITEAAAKVSTKPLRISTIGEESEIIIGSLTRSNDTGDIGFMAAPERLNVLLSRARNCMVLIGNMATFMQSKRGKDTWVPFFELLKRQGNLYDGLPVKCEQHPDTTALVKDPADFETFCPDGGCAEACGEVLKCKTHKCKRRCHRIRDHSKVECTELVEVTCSRRHKRRVQCSKQNAACSKCIQEDKETERRAKRDFQLEKDRLARQAAYKKELQDIEDDLDLQRRLLKYEAEKDDQQKTLQQRRAEVDALKETVERTKEQEARRKKSDIEQTPKSKPSETVGQKPPVQEALRGSARFEWEQLKRQEGARSSTLDELMGMIGLEDVKKQFLSVKSKVDTILRQNSSLRSERFSCSLLGNPGTGKTTVARLYGRFLNSVGVISGSRFEETTGSRLANVGVAGCKKLLDDILNDGGGVVFIDEAYQLSSASTPGGGAVLDFLLAEVENLTGKVVFILAGYQRQMESFFAHNPGFPSRFPREFKFADYTDDELHRILKAKMYAKYNGSMNCEDGLGGLYTSIVARRIGYGRGGDGFGNARAVENTLSRIGDRQADRLRRERLQGATPDDFLFTKEDLIGPEPSGALSNCDAWTKLQGMIGLGSVRTAIQSLVDTLTENYRRELCREPIVQYSLNRVFLGNPGTGKTTVAKLLGAILCHLGLLSKGEVLVKNPSDFVGAHLGQSEQQTKGILAAAVGKVLVIDEAYGLFPGNSGTGDPYKTAVIDTIVGEVQSVPGDDRAVILCGYKSQMENMFQNVNPGLSRRFPLASAFIFEDFSDEELQQILNLKLKQQGFEATGQAKTVVKEMLNRARNRPNFGNAGEIDILLDAAKARHQTRVSKGETKSRKTLEPLDFDEDFARADRAETKIRKLFEGTVGAENVIAKLEGYQDNVRTMKLLEMEPKENIPFNFLFRGPPGTGKTTTARKIGKVFYDMGFLATTEVVDCSASDLIGQYVGQTGPKVRQMLDKALGKVLFIDEAYRLCDGHFAKEAIDEIVDAVTKDAYHKRLIIVMAGYEKDINRLMSVNPGLTSRFPEVIDFRAFRPTECVDLLLKLLQGKQKRLSAKGHELDVSCLEVRRDNFEKQVVQWFTKLGEQDNWASARDVQTIAQGVFSKTTKGARKGAIFTVREDTIEAELKAMYDERKGRREDTRYGGVPDPRCDAEIPLPSTQPAPSQSPPQISTSTATLSNMKVNRDEAGKLPPSPSEEAQVTRKEESQSAAARRDAQRDDGVSDEVWEQLQEDKAAELACEKEYQALRKSVEDAAEAAWELVIKGLLAEEEEERKRQVEERRRREALRQQLVRKLMEEEERREKLAESRKKLASRGLCPAGYAWIAQSGGFRCAGGSHFVSEGQL</sequence>
<dbReference type="CDD" id="cd06008">
    <property type="entry name" value="NF-X1-zinc-finger"/>
    <property type="match status" value="1"/>
</dbReference>
<dbReference type="GO" id="GO:0004386">
    <property type="term" value="F:helicase activity"/>
    <property type="evidence" value="ECO:0007669"/>
    <property type="project" value="InterPro"/>
</dbReference>
<dbReference type="GO" id="GO:0016887">
    <property type="term" value="F:ATP hydrolysis activity"/>
    <property type="evidence" value="ECO:0007669"/>
    <property type="project" value="InterPro"/>
</dbReference>
<gene>
    <name evidence="8" type="ORF">NKR19_g2683</name>
</gene>
<evidence type="ECO:0000256" key="2">
    <source>
        <dbReference type="ARBA" id="ARBA00022741"/>
    </source>
</evidence>
<feature type="domain" description="AAA+ ATPase" evidence="7">
    <location>
        <begin position="1857"/>
        <end position="1994"/>
    </location>
</feature>
<comment type="similarity">
    <text evidence="1">Belongs to the CbxX/CfxQ family.</text>
</comment>
<evidence type="ECO:0000259" key="7">
    <source>
        <dbReference type="SMART" id="SM00382"/>
    </source>
</evidence>
<dbReference type="InterPro" id="IPR047187">
    <property type="entry name" value="SF1_C_Upf1"/>
</dbReference>
<dbReference type="Pfam" id="PF17866">
    <property type="entry name" value="AAA_lid_6"/>
    <property type="match status" value="2"/>
</dbReference>
<dbReference type="FunFam" id="3.40.50.300:FF:000216">
    <property type="entry name" value="Type VII secretion ATPase EccA"/>
    <property type="match status" value="3"/>
</dbReference>
<reference evidence="8" key="1">
    <citation type="submission" date="2022-07" db="EMBL/GenBank/DDBJ databases">
        <title>Fungi with potential for degradation of polypropylene.</title>
        <authorList>
            <person name="Gostincar C."/>
        </authorList>
    </citation>
    <scope>NUCLEOTIDE SEQUENCE</scope>
    <source>
        <strain evidence="8">EXF-13287</strain>
    </source>
</reference>
<dbReference type="InterPro" id="IPR003959">
    <property type="entry name" value="ATPase_AAA_core"/>
</dbReference>
<dbReference type="PRINTS" id="PR00819">
    <property type="entry name" value="CBXCFQXSUPER"/>
</dbReference>
<keyword evidence="8" id="KW-0378">Hydrolase</keyword>
<keyword evidence="2" id="KW-0547">Nucleotide-binding</keyword>
<proteinExistence type="inferred from homology"/>